<protein>
    <submittedName>
        <fullName evidence="3">Uncharacterized protein</fullName>
    </submittedName>
</protein>
<evidence type="ECO:0000313" key="4">
    <source>
        <dbReference type="Proteomes" id="UP000002071"/>
    </source>
</evidence>
<gene>
    <name evidence="3" type="ordered locus">Huta_0629</name>
</gene>
<dbReference type="AlphaFoldDB" id="C7NT94"/>
<feature type="region of interest" description="Disordered" evidence="1">
    <location>
        <begin position="32"/>
        <end position="58"/>
    </location>
</feature>
<keyword evidence="2" id="KW-0812">Transmembrane</keyword>
<dbReference type="eggNOG" id="arCOG11357">
    <property type="taxonomic scope" value="Archaea"/>
</dbReference>
<keyword evidence="4" id="KW-1185">Reference proteome</keyword>
<dbReference type="OrthoDB" id="383219at2157"/>
<organism evidence="3 4">
    <name type="scientific">Halorhabdus utahensis (strain DSM 12940 / JCM 11049 / AX-2)</name>
    <dbReference type="NCBI Taxonomy" id="519442"/>
    <lineage>
        <taxon>Archaea</taxon>
        <taxon>Methanobacteriati</taxon>
        <taxon>Methanobacteriota</taxon>
        <taxon>Stenosarchaea group</taxon>
        <taxon>Halobacteria</taxon>
        <taxon>Halobacteriales</taxon>
        <taxon>Haloarculaceae</taxon>
        <taxon>Halorhabdus</taxon>
    </lineage>
</organism>
<name>C7NT94_HALUD</name>
<dbReference type="Proteomes" id="UP000002071">
    <property type="component" value="Chromosome"/>
</dbReference>
<accession>C7NT94</accession>
<dbReference type="EMBL" id="CP001687">
    <property type="protein sequence ID" value="ACV10816.1"/>
    <property type="molecule type" value="Genomic_DNA"/>
</dbReference>
<sequence>MTAGGAGGALLIVVIIGLAFTVGLYALVRSEHDSRKEMSRDEAERVARRDTSENRRRD</sequence>
<reference evidence="3 4" key="1">
    <citation type="journal article" date="2009" name="Stand. Genomic Sci.">
        <title>Complete genome sequence of Halorhabdus utahensis type strain (AX-2).</title>
        <authorList>
            <person name="Anderson I."/>
            <person name="Tindall B.J."/>
            <person name="Pomrenke H."/>
            <person name="Goker M."/>
            <person name="Lapidus A."/>
            <person name="Nolan M."/>
            <person name="Copeland A."/>
            <person name="Glavina Del Rio T."/>
            <person name="Chen F."/>
            <person name="Tice H."/>
            <person name="Cheng J.F."/>
            <person name="Lucas S."/>
            <person name="Chertkov O."/>
            <person name="Bruce D."/>
            <person name="Brettin T."/>
            <person name="Detter J.C."/>
            <person name="Han C."/>
            <person name="Goodwin L."/>
            <person name="Land M."/>
            <person name="Hauser L."/>
            <person name="Chang Y.J."/>
            <person name="Jeffries C.D."/>
            <person name="Pitluck S."/>
            <person name="Pati A."/>
            <person name="Mavromatis K."/>
            <person name="Ivanova N."/>
            <person name="Ovchinnikova G."/>
            <person name="Chen A."/>
            <person name="Palaniappan K."/>
            <person name="Chain P."/>
            <person name="Rohde M."/>
            <person name="Bristow J."/>
            <person name="Eisen J.A."/>
            <person name="Markowitz V."/>
            <person name="Hugenholtz P."/>
            <person name="Kyrpides N.C."/>
            <person name="Klenk H.P."/>
        </authorList>
    </citation>
    <scope>NUCLEOTIDE SEQUENCE [LARGE SCALE GENOMIC DNA]</scope>
    <source>
        <strain evidence="4">DSM 12940 / JCM 11049 / AX-2</strain>
    </source>
</reference>
<dbReference type="Pfam" id="PF26467">
    <property type="entry name" value="DUF8143"/>
    <property type="match status" value="1"/>
</dbReference>
<keyword evidence="2" id="KW-0472">Membrane</keyword>
<dbReference type="STRING" id="519442.Huta_0629"/>
<keyword evidence="2" id="KW-1133">Transmembrane helix</keyword>
<feature type="transmembrane region" description="Helical" evidence="2">
    <location>
        <begin position="6"/>
        <end position="28"/>
    </location>
</feature>
<evidence type="ECO:0000256" key="1">
    <source>
        <dbReference type="SAM" id="MobiDB-lite"/>
    </source>
</evidence>
<dbReference type="InterPro" id="IPR058456">
    <property type="entry name" value="DUF8143"/>
</dbReference>
<dbReference type="HOGENOM" id="CLU_3056993_0_0_2"/>
<evidence type="ECO:0000313" key="3">
    <source>
        <dbReference type="EMBL" id="ACV10816.1"/>
    </source>
</evidence>
<proteinExistence type="predicted"/>
<dbReference type="RefSeq" id="WP_015788397.1">
    <property type="nucleotide sequence ID" value="NC_013158.1"/>
</dbReference>
<evidence type="ECO:0000256" key="2">
    <source>
        <dbReference type="SAM" id="Phobius"/>
    </source>
</evidence>
<dbReference type="GeneID" id="54763353"/>
<dbReference type="KEGG" id="hut:Huta_0629"/>